<organism evidence="1">
    <name type="scientific">Myoviridae sp. ctr0w28</name>
    <dbReference type="NCBI Taxonomy" id="2826703"/>
    <lineage>
        <taxon>Viruses</taxon>
        <taxon>Duplodnaviria</taxon>
        <taxon>Heunggongvirae</taxon>
        <taxon>Uroviricota</taxon>
        <taxon>Caudoviricetes</taxon>
    </lineage>
</organism>
<reference evidence="1" key="1">
    <citation type="journal article" date="2021" name="Proc. Natl. Acad. Sci. U.S.A.">
        <title>A Catalog of Tens of Thousands of Viruses from Human Metagenomes Reveals Hidden Associations with Chronic Diseases.</title>
        <authorList>
            <person name="Tisza M.J."/>
            <person name="Buck C.B."/>
        </authorList>
    </citation>
    <scope>NUCLEOTIDE SEQUENCE</scope>
    <source>
        <strain evidence="1">Ctr0w28</strain>
    </source>
</reference>
<proteinExistence type="predicted"/>
<evidence type="ECO:0000313" key="1">
    <source>
        <dbReference type="EMBL" id="DAD97004.1"/>
    </source>
</evidence>
<protein>
    <submittedName>
        <fullName evidence="1">Rubredoxin loop, ELECTRON TRANSPORT</fullName>
    </submittedName>
</protein>
<sequence length="122" mass="14296">MTREEARKILQKLATNSLCVEDYSNDKIKISSRMGAQALRPASREQVEKVWRGEWEWYDEEIGSPLEGTEREWGWRCSKCKVVLPDDFDDPDNPPAMRFCQWCGAPMTDEAVEMVMERMEEM</sequence>
<name>A0A8S5NRI8_9CAUD</name>
<dbReference type="EMBL" id="BK015227">
    <property type="protein sequence ID" value="DAD97004.1"/>
    <property type="molecule type" value="Genomic_DNA"/>
</dbReference>
<accession>A0A8S5NRI8</accession>